<name>A0ABQ6T2W7_9GAMM</name>
<organism evidence="2 3">
    <name type="scientific">Stenotrophomonas cyclobalanopsidis</name>
    <dbReference type="NCBI Taxonomy" id="2771362"/>
    <lineage>
        <taxon>Bacteria</taxon>
        <taxon>Pseudomonadati</taxon>
        <taxon>Pseudomonadota</taxon>
        <taxon>Gammaproteobacteria</taxon>
        <taxon>Lysobacterales</taxon>
        <taxon>Lysobacteraceae</taxon>
        <taxon>Stenotrophomonas</taxon>
    </lineage>
</organism>
<sequence length="180" mass="19172">MVSRRNDQVSRVSMFRFAWILIPLMWASCIGFASAEGRCPPGQYPIGDQGVGGCAPIPGAGQSASEENPGHWVKTWGAFASSANGDAGSATGHQAKASAERQAIERCGHWGATDCKVTYTYYNQCYAAVGAKRPDNGVKFNSGATKAQAQERAIQDCRNSGSQECAVVHSDCTKPFFQEG</sequence>
<proteinExistence type="predicted"/>
<keyword evidence="3" id="KW-1185">Reference proteome</keyword>
<protein>
    <submittedName>
        <fullName evidence="2">DUF4189 domain-containing protein</fullName>
    </submittedName>
</protein>
<dbReference type="Proteomes" id="UP000326367">
    <property type="component" value="Unassembled WGS sequence"/>
</dbReference>
<evidence type="ECO:0000313" key="2">
    <source>
        <dbReference type="EMBL" id="KAA9000821.1"/>
    </source>
</evidence>
<dbReference type="EMBL" id="VYKI01000006">
    <property type="protein sequence ID" value="KAA9000821.1"/>
    <property type="molecule type" value="Genomic_DNA"/>
</dbReference>
<dbReference type="InterPro" id="IPR025240">
    <property type="entry name" value="DUF4189"/>
</dbReference>
<gene>
    <name evidence="2" type="ORF">FJU31_06665</name>
</gene>
<evidence type="ECO:0000313" key="3">
    <source>
        <dbReference type="Proteomes" id="UP000326367"/>
    </source>
</evidence>
<comment type="caution">
    <text evidence="2">The sequence shown here is derived from an EMBL/GenBank/DDBJ whole genome shotgun (WGS) entry which is preliminary data.</text>
</comment>
<dbReference type="Pfam" id="PF13827">
    <property type="entry name" value="DUF4189"/>
    <property type="match status" value="1"/>
</dbReference>
<feature type="domain" description="DUF4189" evidence="1">
    <location>
        <begin position="76"/>
        <end position="172"/>
    </location>
</feature>
<accession>A0ABQ6T2W7</accession>
<reference evidence="2 3" key="1">
    <citation type="journal article" date="2020" name="Antonie Van Leeuwenhoek">
        <title>Stenotrophomonas cyclobalanopsidis sp. nov., isolated from the leaf spot disease of Cyclobalanopsis patelliformis.</title>
        <authorList>
            <person name="Bian D.R."/>
            <person name="Xue H."/>
            <person name="Piao C.G."/>
            <person name="Li Y."/>
        </authorList>
    </citation>
    <scope>NUCLEOTIDE SEQUENCE [LARGE SCALE GENOMIC DNA]</scope>
    <source>
        <strain evidence="2 3">TPQG1-4</strain>
    </source>
</reference>
<evidence type="ECO:0000259" key="1">
    <source>
        <dbReference type="Pfam" id="PF13827"/>
    </source>
</evidence>
<dbReference type="PROSITE" id="PS51257">
    <property type="entry name" value="PROKAR_LIPOPROTEIN"/>
    <property type="match status" value="1"/>
</dbReference>